<dbReference type="Gene3D" id="3.90.1860.10">
    <property type="entry name" value="tRNA-splicing ligase RtcB"/>
    <property type="match status" value="2"/>
</dbReference>
<feature type="binding site" evidence="10 12">
    <location>
        <begin position="412"/>
        <end position="415"/>
    </location>
    <ligand>
        <name>GMP</name>
        <dbReference type="ChEBI" id="CHEBI:58115"/>
    </ligand>
</feature>
<evidence type="ECO:0000256" key="10">
    <source>
        <dbReference type="HAMAP-Rule" id="MF_03144"/>
    </source>
</evidence>
<dbReference type="Pfam" id="PF01139">
    <property type="entry name" value="RtcB"/>
    <property type="match status" value="2"/>
</dbReference>
<dbReference type="SUPFAM" id="SSF103365">
    <property type="entry name" value="Hypothetical protein PH1602"/>
    <property type="match status" value="1"/>
</dbReference>
<comment type="cofactor">
    <cofactor evidence="10 13">
        <name>Mn(2+)</name>
        <dbReference type="ChEBI" id="CHEBI:29035"/>
    </cofactor>
    <text evidence="10 13">Binds 2 manganese ions per subunit.</text>
</comment>
<accession>A0A9P0PIZ1</accession>
<organism evidence="14 15">
    <name type="scientific">Acanthoscelides obtectus</name>
    <name type="common">Bean weevil</name>
    <name type="synonym">Bruchus obtectus</name>
    <dbReference type="NCBI Taxonomy" id="200917"/>
    <lineage>
        <taxon>Eukaryota</taxon>
        <taxon>Metazoa</taxon>
        <taxon>Ecdysozoa</taxon>
        <taxon>Arthropoda</taxon>
        <taxon>Hexapoda</taxon>
        <taxon>Insecta</taxon>
        <taxon>Pterygota</taxon>
        <taxon>Neoptera</taxon>
        <taxon>Endopterygota</taxon>
        <taxon>Coleoptera</taxon>
        <taxon>Polyphaga</taxon>
        <taxon>Cucujiformia</taxon>
        <taxon>Chrysomeloidea</taxon>
        <taxon>Chrysomelidae</taxon>
        <taxon>Bruchinae</taxon>
        <taxon>Bruchini</taxon>
        <taxon>Acanthoscelides</taxon>
    </lineage>
</organism>
<dbReference type="EC" id="6.5.1.8" evidence="10"/>
<feature type="binding site" evidence="10 12">
    <location>
        <begin position="363"/>
        <end position="364"/>
    </location>
    <ligand>
        <name>GMP</name>
        <dbReference type="ChEBI" id="CHEBI:58115"/>
    </ligand>
</feature>
<keyword evidence="5 10" id="KW-0547">Nucleotide-binding</keyword>
<feature type="binding site" evidence="10 13">
    <location>
        <position position="120"/>
    </location>
    <ligand>
        <name>Mn(2+)</name>
        <dbReference type="ChEBI" id="CHEBI:29035"/>
        <label>1</label>
    </ligand>
</feature>
<dbReference type="PROSITE" id="PS01288">
    <property type="entry name" value="UPF0027"/>
    <property type="match status" value="1"/>
</dbReference>
<name>A0A9P0PIZ1_ACAOB</name>
<dbReference type="GO" id="GO:0006388">
    <property type="term" value="P:tRNA splicing, via endonucleolytic cleavage and ligation"/>
    <property type="evidence" value="ECO:0007669"/>
    <property type="project" value="UniProtKB-UniRule"/>
</dbReference>
<dbReference type="GO" id="GO:0046872">
    <property type="term" value="F:metal ion binding"/>
    <property type="evidence" value="ECO:0007669"/>
    <property type="project" value="UniProtKB-KW"/>
</dbReference>
<comment type="catalytic activity">
    <reaction evidence="9 10">
        <text>a 3'-end 2',3'-cyclophospho-ribonucleotide-RNA + a 5'-end dephospho-ribonucleoside-RNA + GTP + H2O = a ribonucleotidyl-ribonucleotide-RNA + GMP + diphosphate + H(+)</text>
        <dbReference type="Rhea" id="RHEA:68080"/>
        <dbReference type="Rhea" id="RHEA-COMP:10464"/>
        <dbReference type="Rhea" id="RHEA-COMP:13936"/>
        <dbReference type="Rhea" id="RHEA-COMP:17355"/>
        <dbReference type="ChEBI" id="CHEBI:15377"/>
        <dbReference type="ChEBI" id="CHEBI:15378"/>
        <dbReference type="ChEBI" id="CHEBI:33019"/>
        <dbReference type="ChEBI" id="CHEBI:37565"/>
        <dbReference type="ChEBI" id="CHEBI:58115"/>
        <dbReference type="ChEBI" id="CHEBI:83064"/>
        <dbReference type="ChEBI" id="CHEBI:138284"/>
        <dbReference type="ChEBI" id="CHEBI:173118"/>
        <dbReference type="EC" id="6.5.1.8"/>
    </reaction>
</comment>
<evidence type="ECO:0000256" key="11">
    <source>
        <dbReference type="PIRSR" id="PIRSR601233-1"/>
    </source>
</evidence>
<evidence type="ECO:0000256" key="3">
    <source>
        <dbReference type="ARBA" id="ARBA00022694"/>
    </source>
</evidence>
<feature type="active site" description="GMP-histidine intermediate" evidence="10 11">
    <location>
        <position position="438"/>
    </location>
</feature>
<keyword evidence="15" id="KW-1185">Reference proteome</keyword>
<evidence type="ECO:0000313" key="15">
    <source>
        <dbReference type="Proteomes" id="UP001152888"/>
    </source>
</evidence>
<dbReference type="GO" id="GO:0005634">
    <property type="term" value="C:nucleus"/>
    <property type="evidence" value="ECO:0007669"/>
    <property type="project" value="TreeGrafter"/>
</dbReference>
<keyword evidence="7 10" id="KW-0464">Manganese</keyword>
<keyword evidence="6 10" id="KW-0342">GTP-binding</keyword>
<dbReference type="GO" id="GO:0072669">
    <property type="term" value="C:tRNA-splicing ligase complex"/>
    <property type="evidence" value="ECO:0007669"/>
    <property type="project" value="UniProtKB-UniRule"/>
</dbReference>
<dbReference type="EMBL" id="CAKOFQ010006983">
    <property type="protein sequence ID" value="CAH1985644.1"/>
    <property type="molecule type" value="Genomic_DNA"/>
</dbReference>
<feature type="binding site" evidence="10">
    <location>
        <position position="123"/>
    </location>
    <ligand>
        <name>Mn(2+)</name>
        <dbReference type="ChEBI" id="CHEBI:29035"/>
        <label>1</label>
    </ligand>
</feature>
<dbReference type="GO" id="GO:0005525">
    <property type="term" value="F:GTP binding"/>
    <property type="evidence" value="ECO:0007669"/>
    <property type="project" value="UniProtKB-KW"/>
</dbReference>
<evidence type="ECO:0000256" key="1">
    <source>
        <dbReference type="ARBA" id="ARBA00008071"/>
    </source>
</evidence>
<keyword evidence="4 10" id="KW-0479">Metal-binding</keyword>
<dbReference type="InterPro" id="IPR036025">
    <property type="entry name" value="RtcB-like_sf"/>
</dbReference>
<dbReference type="GO" id="GO:0170057">
    <property type="term" value="F:RNA ligase (GTP) activity"/>
    <property type="evidence" value="ECO:0007669"/>
    <property type="project" value="UniProtKB-EC"/>
</dbReference>
<dbReference type="PANTHER" id="PTHR11118:SF1">
    <property type="entry name" value="RNA-SPLICING LIGASE RTCB HOMOLOG"/>
    <property type="match status" value="1"/>
</dbReference>
<feature type="binding site" evidence="10 12">
    <location>
        <position position="419"/>
    </location>
    <ligand>
        <name>GMP</name>
        <dbReference type="ChEBI" id="CHEBI:58115"/>
    </ligand>
</feature>
<feature type="binding site" evidence="10 13">
    <location>
        <position position="269"/>
    </location>
    <ligand>
        <name>Mn(2+)</name>
        <dbReference type="ChEBI" id="CHEBI:29035"/>
        <label>2</label>
    </ligand>
</feature>
<keyword evidence="3 10" id="KW-0819">tRNA processing</keyword>
<protein>
    <recommendedName>
        <fullName evidence="10">RNA-splicing ligase RtcB homolog</fullName>
        <ecNumber evidence="10">6.5.1.8</ecNumber>
    </recommendedName>
    <alternativeName>
        <fullName evidence="10">3'-phosphate/5'-hydroxy nucleic acid ligase</fullName>
    </alternativeName>
</protein>
<comment type="function">
    <text evidence="10">Catalytic subunit of the tRNA-splicing ligase complex that acts by directly joining spliced tRNA halves to mature-sized tRNAs by incorporating the precursor-derived splice junction phosphate into the mature tRNA as a canonical 3',5'-phosphodiester. May act as an RNA ligase with broad substrate specificity, and may function toward other RNAs.</text>
</comment>
<comment type="miscellaneous">
    <text evidence="10">Ligation probably proceeds through 3 nucleotidyl transfer steps, with 2',3'-cyclic phosphate termini being hydrolyzed to 3'-P termini in a step that precedes 3'-P activation with GMP. In the first nucleotidyl transfer step, RTCB reacts with GTP to form a covalent RTCB-histidine-GMP intermediate with release of PPi; in the second step, the GMP moiety is transferred to the RNA 3'-P; in the third step, the 5'-OH from the opposite RNA strand attacks the activated 3'-P to form a 3',5'-phosphodiester bond and release GMP.</text>
</comment>
<evidence type="ECO:0000256" key="7">
    <source>
        <dbReference type="ARBA" id="ARBA00023211"/>
    </source>
</evidence>
<dbReference type="GO" id="GO:0003972">
    <property type="term" value="F:RNA ligase (ATP) activity"/>
    <property type="evidence" value="ECO:0007669"/>
    <property type="project" value="TreeGrafter"/>
</dbReference>
<comment type="caution">
    <text evidence="14">The sequence shown here is derived from an EMBL/GenBank/DDBJ whole genome shotgun (WGS) entry which is preliminary data.</text>
</comment>
<evidence type="ECO:0000256" key="9">
    <source>
        <dbReference type="ARBA" id="ARBA00049514"/>
    </source>
</evidence>
<comment type="subunit">
    <text evidence="10">Catalytic component of the tRNA-splicing ligase complex.</text>
</comment>
<evidence type="ECO:0000256" key="4">
    <source>
        <dbReference type="ARBA" id="ARBA00022723"/>
    </source>
</evidence>
<dbReference type="FunFam" id="3.90.1860.10:FF:000001">
    <property type="entry name" value="tRNA-splicing ligase RtcB homolog"/>
    <property type="match status" value="1"/>
</dbReference>
<dbReference type="InterPro" id="IPR027513">
    <property type="entry name" value="RtcB_euk"/>
</dbReference>
<evidence type="ECO:0000256" key="5">
    <source>
        <dbReference type="ARBA" id="ARBA00022741"/>
    </source>
</evidence>
<gene>
    <name evidence="14" type="ORF">ACAOBT_LOCUS16792</name>
</gene>
<sequence>MVVRQYQQELEYLEKISSYCWRIKKGFQPNMRVEGVFYVNQTLEKLMLDELRNACRPGMVGGFLPGVKQIANVAALPGIVGKSVGLPDVHSGYGFAIGNMAAFDVNDPESIVSPGGVGFDINCGVRLLRTNLYESDVLPVKEQLAQSLFDHIPVGVGSKGIIPMNARDLEEALEMGMDWSLREGYIWAEDKEHCEEYGRMLNADPAKVSMRAKKRGLPQVIFFSKKSFYCPFLFHGIKVYIYELDEIYDKWAACKMGIEEKGQICVMIHSGSRGFGHQVATDALVQMEKAMKRDNIETNDRQLACARISSVEGQDYLKSMAAAANFAWVNRSSMTFLSRQAFAKQFNMAPDDLDMHVIYDVSHNIAKVEEHLVDGKPKTLLVHRKGSTRAFPPHHPLIPVDYQLTGQPVLIGGTMGTCSYVLTGTEQGMFETFGSTCHGAGRALSRAKSRRNIDYTDVLQKLEYMGISIRVASPKLVMEEAPESYKNVTDVVNTCHAAGISKKCIKLRPIAVIKG</sequence>
<comment type="catalytic activity">
    <reaction evidence="8 10">
        <text>a 3'-end 3'-phospho-ribonucleotide-RNA + a 5'-end dephospho-ribonucleoside-RNA + GTP = a ribonucleotidyl-ribonucleotide-RNA + GMP + diphosphate</text>
        <dbReference type="Rhea" id="RHEA:68076"/>
        <dbReference type="Rhea" id="RHEA-COMP:10463"/>
        <dbReference type="Rhea" id="RHEA-COMP:13936"/>
        <dbReference type="Rhea" id="RHEA-COMP:17355"/>
        <dbReference type="ChEBI" id="CHEBI:33019"/>
        <dbReference type="ChEBI" id="CHEBI:37565"/>
        <dbReference type="ChEBI" id="CHEBI:58115"/>
        <dbReference type="ChEBI" id="CHEBI:83062"/>
        <dbReference type="ChEBI" id="CHEBI:138284"/>
        <dbReference type="ChEBI" id="CHEBI:173118"/>
        <dbReference type="EC" id="6.5.1.8"/>
    </reaction>
</comment>
<dbReference type="AlphaFoldDB" id="A0A9P0PIZ1"/>
<evidence type="ECO:0000313" key="14">
    <source>
        <dbReference type="EMBL" id="CAH1985644.1"/>
    </source>
</evidence>
<feature type="binding site" evidence="10 13">
    <location>
        <position position="363"/>
    </location>
    <ligand>
        <name>Mn(2+)</name>
        <dbReference type="ChEBI" id="CHEBI:29035"/>
        <label>2</label>
    </ligand>
</feature>
<evidence type="ECO:0000256" key="12">
    <source>
        <dbReference type="PIRSR" id="PIRSR601233-2"/>
    </source>
</evidence>
<dbReference type="PANTHER" id="PTHR11118">
    <property type="entry name" value="RNA-SPLICING LIGASE RTCB HOMOLOG"/>
    <property type="match status" value="1"/>
</dbReference>
<dbReference type="InterPro" id="IPR001233">
    <property type="entry name" value="RtcB"/>
</dbReference>
<feature type="binding site" evidence="10 12">
    <location>
        <position position="514"/>
    </location>
    <ligand>
        <name>GMP</name>
        <dbReference type="ChEBI" id="CHEBI:58115"/>
    </ligand>
</feature>
<dbReference type="Proteomes" id="UP001152888">
    <property type="component" value="Unassembled WGS sequence"/>
</dbReference>
<evidence type="ECO:0000256" key="6">
    <source>
        <dbReference type="ARBA" id="ARBA00023134"/>
    </source>
</evidence>
<comment type="similarity">
    <text evidence="1 10">Belongs to the RtcB family.</text>
</comment>
<evidence type="ECO:0000256" key="8">
    <source>
        <dbReference type="ARBA" id="ARBA00047746"/>
    </source>
</evidence>
<proteinExistence type="inferred from homology"/>
<comment type="caution">
    <text evidence="10">Lacks conserved residue(s) required for the propagation of feature annotation.</text>
</comment>
<dbReference type="OrthoDB" id="10249697at2759"/>
<dbReference type="HAMAP" id="MF_03144">
    <property type="entry name" value="RtcB_euk"/>
    <property type="match status" value="1"/>
</dbReference>
<feature type="binding site" evidence="10">
    <location>
        <position position="123"/>
    </location>
    <ligand>
        <name>Mn(2+)</name>
        <dbReference type="ChEBI" id="CHEBI:29035"/>
        <label>2</label>
    </ligand>
</feature>
<reference evidence="14" key="1">
    <citation type="submission" date="2022-03" db="EMBL/GenBank/DDBJ databases">
        <authorList>
            <person name="Sayadi A."/>
        </authorList>
    </citation>
    <scope>NUCLEOTIDE SEQUENCE</scope>
</reference>
<evidence type="ECO:0000256" key="2">
    <source>
        <dbReference type="ARBA" id="ARBA00022598"/>
    </source>
</evidence>
<evidence type="ECO:0000256" key="13">
    <source>
        <dbReference type="PIRSR" id="PIRSR601233-3"/>
    </source>
</evidence>
<keyword evidence="2 10" id="KW-0436">Ligase</keyword>
<feature type="binding site" evidence="10 12">
    <location>
        <begin position="438"/>
        <end position="441"/>
    </location>
    <ligand>
        <name>GMP</name>
        <dbReference type="ChEBI" id="CHEBI:58115"/>
    </ligand>
</feature>